<dbReference type="Proteomes" id="UP000863257">
    <property type="component" value="Unassembled WGS sequence"/>
</dbReference>
<evidence type="ECO:0000313" key="1">
    <source>
        <dbReference type="EMBL" id="HAS8538337.1"/>
    </source>
</evidence>
<protein>
    <submittedName>
        <fullName evidence="1">Uncharacterized protein</fullName>
    </submittedName>
</protein>
<name>A0A8H9K728_VIBVL</name>
<gene>
    <name evidence="1" type="ORF">I7730_00795</name>
</gene>
<reference evidence="1" key="1">
    <citation type="journal article" date="2018" name="Genome Biol.">
        <title>SKESA: strategic k-mer extension for scrupulous assemblies.</title>
        <authorList>
            <person name="Souvorov A."/>
            <person name="Agarwala R."/>
            <person name="Lipman D.J."/>
        </authorList>
    </citation>
    <scope>NUCLEOTIDE SEQUENCE</scope>
    <source>
        <strain evidence="1">BCW_3452</strain>
    </source>
</reference>
<comment type="caution">
    <text evidence="1">The sequence shown here is derived from an EMBL/GenBank/DDBJ whole genome shotgun (WGS) entry which is preliminary data.</text>
</comment>
<accession>A0A8H9K728</accession>
<dbReference type="EMBL" id="DACRBY010000001">
    <property type="protein sequence ID" value="HAS8538337.1"/>
    <property type="molecule type" value="Genomic_DNA"/>
</dbReference>
<organism evidence="1">
    <name type="scientific">Vibrio vulnificus</name>
    <dbReference type="NCBI Taxonomy" id="672"/>
    <lineage>
        <taxon>Bacteria</taxon>
        <taxon>Pseudomonadati</taxon>
        <taxon>Pseudomonadota</taxon>
        <taxon>Gammaproteobacteria</taxon>
        <taxon>Vibrionales</taxon>
        <taxon>Vibrionaceae</taxon>
        <taxon>Vibrio</taxon>
    </lineage>
</organism>
<sequence>MTENSKIILENKLVEFFKILPRPDMSFSYIPLLIDHLRIEHKQDPELTEIYGMAAHYLAWDGEDSITVMGLTQNHAWIQSQAAALVVIEAYLETPLPTIN</sequence>
<dbReference type="AlphaFoldDB" id="A0A8H9K728"/>
<proteinExistence type="predicted"/>
<reference evidence="1" key="2">
    <citation type="submission" date="2019-01" db="EMBL/GenBank/DDBJ databases">
        <authorList>
            <consortium name="NCBI Pathogen Detection Project"/>
        </authorList>
    </citation>
    <scope>NUCLEOTIDE SEQUENCE</scope>
    <source>
        <strain evidence="1">BCW_3452</strain>
    </source>
</reference>